<keyword evidence="7" id="KW-0636">Prenylation</keyword>
<evidence type="ECO:0000256" key="1">
    <source>
        <dbReference type="ARBA" id="ARBA00002929"/>
    </source>
</evidence>
<keyword evidence="4" id="KW-0488">Methylation</keyword>
<keyword evidence="11" id="KW-1185">Reference proteome</keyword>
<dbReference type="CDD" id="cd01814">
    <property type="entry name" value="Ubl_MUBs_plant"/>
    <property type="match status" value="1"/>
</dbReference>
<evidence type="ECO:0000256" key="6">
    <source>
        <dbReference type="ARBA" id="ARBA00023288"/>
    </source>
</evidence>
<dbReference type="PIRSF" id="PIRSF032572">
    <property type="entry name" value="MUB"/>
    <property type="match status" value="1"/>
</dbReference>
<keyword evidence="6" id="KW-0449">Lipoprotein</keyword>
<dbReference type="SUPFAM" id="SSF54236">
    <property type="entry name" value="Ubiquitin-like"/>
    <property type="match status" value="1"/>
</dbReference>
<dbReference type="PANTHER" id="PTHR13169:SF26">
    <property type="entry name" value="MEMBRANE-ANCHORED UBIQUITIN-FOLD PROTEIN 2"/>
    <property type="match status" value="1"/>
</dbReference>
<evidence type="ECO:0000256" key="8">
    <source>
        <dbReference type="PIRNR" id="PIRNR032572"/>
    </source>
</evidence>
<dbReference type="GO" id="GO:0005886">
    <property type="term" value="C:plasma membrane"/>
    <property type="evidence" value="ECO:0007669"/>
    <property type="project" value="UniProtKB-SubCell"/>
</dbReference>
<evidence type="ECO:0000259" key="9">
    <source>
        <dbReference type="PROSITE" id="PS50053"/>
    </source>
</evidence>
<evidence type="ECO:0000256" key="7">
    <source>
        <dbReference type="ARBA" id="ARBA00023289"/>
    </source>
</evidence>
<evidence type="ECO:0000256" key="4">
    <source>
        <dbReference type="ARBA" id="ARBA00022481"/>
    </source>
</evidence>
<dbReference type="InterPro" id="IPR039540">
    <property type="entry name" value="UBL3-like_ubiquitin_dom"/>
</dbReference>
<dbReference type="PROSITE" id="PS50053">
    <property type="entry name" value="UBIQUITIN_2"/>
    <property type="match status" value="1"/>
</dbReference>
<dbReference type="EMBL" id="LR746273">
    <property type="protein sequence ID" value="CAA7404200.1"/>
    <property type="molecule type" value="Genomic_DNA"/>
</dbReference>
<dbReference type="Gene3D" id="3.10.20.90">
    <property type="entry name" value="Phosphatidylinositol 3-kinase Catalytic Subunit, Chain A, domain 1"/>
    <property type="match status" value="1"/>
</dbReference>
<dbReference type="PANTHER" id="PTHR13169">
    <property type="entry name" value="UBIQUITIN-LIKE PROTEIN 3 HCG-1 PROTEIN"/>
    <property type="match status" value="1"/>
</dbReference>
<dbReference type="AlphaFoldDB" id="A0A7I8L2M9"/>
<dbReference type="InterPro" id="IPR029071">
    <property type="entry name" value="Ubiquitin-like_domsf"/>
</dbReference>
<comment type="function">
    <text evidence="1 8">May serve as docking site to facilitate the association of other proteins to the plasma membrane.</text>
</comment>
<reference evidence="10" key="1">
    <citation type="submission" date="2020-02" db="EMBL/GenBank/DDBJ databases">
        <authorList>
            <person name="Scholz U."/>
            <person name="Mascher M."/>
            <person name="Fiebig A."/>
        </authorList>
    </citation>
    <scope>NUCLEOTIDE SEQUENCE</scope>
</reference>
<name>A0A7I8L2M9_SPIIN</name>
<evidence type="ECO:0000313" key="10">
    <source>
        <dbReference type="EMBL" id="CAA7404200.1"/>
    </source>
</evidence>
<organism evidence="10 11">
    <name type="scientific">Spirodela intermedia</name>
    <name type="common">Intermediate duckweed</name>
    <dbReference type="NCBI Taxonomy" id="51605"/>
    <lineage>
        <taxon>Eukaryota</taxon>
        <taxon>Viridiplantae</taxon>
        <taxon>Streptophyta</taxon>
        <taxon>Embryophyta</taxon>
        <taxon>Tracheophyta</taxon>
        <taxon>Spermatophyta</taxon>
        <taxon>Magnoliopsida</taxon>
        <taxon>Liliopsida</taxon>
        <taxon>Araceae</taxon>
        <taxon>Lemnoideae</taxon>
        <taxon>Spirodela</taxon>
    </lineage>
</organism>
<evidence type="ECO:0000256" key="5">
    <source>
        <dbReference type="ARBA" id="ARBA00023136"/>
    </source>
</evidence>
<proteinExistence type="predicted"/>
<accession>A0A7I8L2M9</accession>
<dbReference type="Proteomes" id="UP000663760">
    <property type="component" value="Chromosome 10"/>
</dbReference>
<evidence type="ECO:0000256" key="2">
    <source>
        <dbReference type="ARBA" id="ARBA00004193"/>
    </source>
</evidence>
<feature type="domain" description="Ubiquitin-like" evidence="9">
    <location>
        <begin position="8"/>
        <end position="74"/>
    </location>
</feature>
<keyword evidence="3 8" id="KW-1003">Cell membrane</keyword>
<dbReference type="InterPro" id="IPR000626">
    <property type="entry name" value="Ubiquitin-like_dom"/>
</dbReference>
<dbReference type="InterPro" id="IPR017000">
    <property type="entry name" value="MUB"/>
</dbReference>
<evidence type="ECO:0000256" key="3">
    <source>
        <dbReference type="ARBA" id="ARBA00022475"/>
    </source>
</evidence>
<dbReference type="Pfam" id="PF13881">
    <property type="entry name" value="Rad60-SLD_2"/>
    <property type="match status" value="1"/>
</dbReference>
<dbReference type="OrthoDB" id="1043111at2759"/>
<comment type="subcellular location">
    <subcellularLocation>
        <location evidence="2">Cell membrane</location>
        <topology evidence="2">Lipid-anchor</topology>
    </subcellularLocation>
</comment>
<gene>
    <name evidence="10" type="ORF">SI8410_10014878</name>
</gene>
<keyword evidence="5 8" id="KW-0472">Membrane</keyword>
<protein>
    <recommendedName>
        <fullName evidence="8">Membrane-anchored ubiquitin-fold protein</fullName>
    </recommendedName>
</protein>
<sequence length="118" mass="12923">MSGGQEQLEIRFRLPDGSDIGPKKYPLAATVSTVKESILAQLPKDKENSSRTVSDIKLIHGGKILENNRTLWECKNPILDVSGGITTMHVVIRPPPSERGTEKQSSLPKETKCGCIIL</sequence>
<dbReference type="InterPro" id="IPR040015">
    <property type="entry name" value="UBL3-like"/>
</dbReference>
<evidence type="ECO:0000313" key="11">
    <source>
        <dbReference type="Proteomes" id="UP000663760"/>
    </source>
</evidence>